<evidence type="ECO:0000256" key="1">
    <source>
        <dbReference type="ARBA" id="ARBA00010333"/>
    </source>
</evidence>
<dbReference type="InterPro" id="IPR001320">
    <property type="entry name" value="Iontro_rcpt_C"/>
</dbReference>
<evidence type="ECO:0000256" key="2">
    <source>
        <dbReference type="ARBA" id="ARBA00022448"/>
    </source>
</evidence>
<evidence type="ECO:0000259" key="6">
    <source>
        <dbReference type="SMART" id="SM00079"/>
    </source>
</evidence>
<dbReference type="KEGG" id="wna:KA717_08280"/>
<reference evidence="7" key="1">
    <citation type="submission" date="2021-04" db="EMBL/GenBank/DDBJ databases">
        <title>Genome sequence of Woronichinia naegeliana from Washington state freshwater lake bloom.</title>
        <authorList>
            <person name="Dreher T.W."/>
        </authorList>
    </citation>
    <scope>NUCLEOTIDE SEQUENCE</scope>
    <source>
        <strain evidence="7">WA131</strain>
    </source>
</reference>
<dbReference type="PANTHER" id="PTHR30085:SF6">
    <property type="entry name" value="ABC TRANSPORTER GLUTAMINE-BINDING PROTEIN GLNH"/>
    <property type="match status" value="1"/>
</dbReference>
<dbReference type="Gene3D" id="3.40.190.10">
    <property type="entry name" value="Periplasmic binding protein-like II"/>
    <property type="match status" value="2"/>
</dbReference>
<dbReference type="PROSITE" id="PS01039">
    <property type="entry name" value="SBP_BACTERIAL_3"/>
    <property type="match status" value="1"/>
</dbReference>
<proteinExistence type="inferred from homology"/>
<gene>
    <name evidence="7" type="ORF">KA717_08280</name>
</gene>
<dbReference type="GO" id="GO:0016020">
    <property type="term" value="C:membrane"/>
    <property type="evidence" value="ECO:0007669"/>
    <property type="project" value="InterPro"/>
</dbReference>
<dbReference type="GO" id="GO:0030288">
    <property type="term" value="C:outer membrane-bounded periplasmic space"/>
    <property type="evidence" value="ECO:0007669"/>
    <property type="project" value="TreeGrafter"/>
</dbReference>
<evidence type="ECO:0000256" key="4">
    <source>
        <dbReference type="RuleBase" id="RU003744"/>
    </source>
</evidence>
<keyword evidence="2" id="KW-0813">Transport</keyword>
<dbReference type="SMART" id="SM00062">
    <property type="entry name" value="PBPb"/>
    <property type="match status" value="1"/>
</dbReference>
<accession>A0A977PXK1</accession>
<keyword evidence="3" id="KW-0732">Signal</keyword>
<dbReference type="GO" id="GO:0006865">
    <property type="term" value="P:amino acid transport"/>
    <property type="evidence" value="ECO:0007669"/>
    <property type="project" value="TreeGrafter"/>
</dbReference>
<evidence type="ECO:0000259" key="5">
    <source>
        <dbReference type="SMART" id="SM00062"/>
    </source>
</evidence>
<evidence type="ECO:0000313" key="7">
    <source>
        <dbReference type="EMBL" id="UXE62712.1"/>
    </source>
</evidence>
<dbReference type="EMBL" id="CP073041">
    <property type="protein sequence ID" value="UXE62712.1"/>
    <property type="molecule type" value="Genomic_DNA"/>
</dbReference>
<comment type="similarity">
    <text evidence="1 4">Belongs to the bacterial solute-binding protein 3 family.</text>
</comment>
<dbReference type="GO" id="GO:0005576">
    <property type="term" value="C:extracellular region"/>
    <property type="evidence" value="ECO:0007669"/>
    <property type="project" value="TreeGrafter"/>
</dbReference>
<dbReference type="InterPro" id="IPR001638">
    <property type="entry name" value="Solute-binding_3/MltF_N"/>
</dbReference>
<organism evidence="7">
    <name type="scientific">Woronichinia naegeliana WA131</name>
    <dbReference type="NCBI Taxonomy" id="2824559"/>
    <lineage>
        <taxon>Bacteria</taxon>
        <taxon>Bacillati</taxon>
        <taxon>Cyanobacteriota</taxon>
        <taxon>Cyanophyceae</taxon>
        <taxon>Synechococcales</taxon>
        <taxon>Coelosphaeriaceae</taxon>
        <taxon>Woronichinia</taxon>
    </lineage>
</organism>
<evidence type="ECO:0000256" key="3">
    <source>
        <dbReference type="ARBA" id="ARBA00022729"/>
    </source>
</evidence>
<sequence length="256" mass="28252">MKRVVGITILGLNSLLVLNPSDASDWTTIQQRGKLLIGVKADSRPLGFQDGQGKLQGLEIDIARQLAQELFGSPEAVVLEPLKNQDRLPAIIDDRLDLVIAKVTVTPGRSRLVDFSPYYYLDGTGIITSQPTIQHLSDLTTKAIAVLNHSSTIAVIRAALPKARLVGVSSYQEAQTKLETGQVDAFAADNSLLAGWVQEFPSYHQLPERLSGDALAIVMPKGLQYEELRQKVNTAIAGWRTSGWLRERIRYWKLPE</sequence>
<feature type="domain" description="Solute-binding protein family 3/N-terminal" evidence="5">
    <location>
        <begin position="34"/>
        <end position="253"/>
    </location>
</feature>
<feature type="domain" description="Ionotropic glutamate receptor C-terminal" evidence="6">
    <location>
        <begin position="34"/>
        <end position="247"/>
    </location>
</feature>
<dbReference type="AlphaFoldDB" id="A0A977PXK1"/>
<dbReference type="PANTHER" id="PTHR30085">
    <property type="entry name" value="AMINO ACID ABC TRANSPORTER PERMEASE"/>
    <property type="match status" value="1"/>
</dbReference>
<dbReference type="Proteomes" id="UP001065613">
    <property type="component" value="Chromosome"/>
</dbReference>
<dbReference type="InterPro" id="IPR051455">
    <property type="entry name" value="Bact_solute-bind_prot3"/>
</dbReference>
<dbReference type="SUPFAM" id="SSF53850">
    <property type="entry name" value="Periplasmic binding protein-like II"/>
    <property type="match status" value="1"/>
</dbReference>
<name>A0A977PXK1_9CYAN</name>
<dbReference type="InterPro" id="IPR018313">
    <property type="entry name" value="SBP_3_CS"/>
</dbReference>
<dbReference type="Pfam" id="PF00497">
    <property type="entry name" value="SBP_bac_3"/>
    <property type="match status" value="1"/>
</dbReference>
<dbReference type="GO" id="GO:0015276">
    <property type="term" value="F:ligand-gated monoatomic ion channel activity"/>
    <property type="evidence" value="ECO:0007669"/>
    <property type="project" value="InterPro"/>
</dbReference>
<protein>
    <submittedName>
        <fullName evidence="7">Transporter substrate-binding domain-containing protein</fullName>
    </submittedName>
</protein>
<dbReference type="SMART" id="SM00079">
    <property type="entry name" value="PBPe"/>
    <property type="match status" value="1"/>
</dbReference>